<dbReference type="AlphaFoldDB" id="A0A179DCQ3"/>
<dbReference type="Proteomes" id="UP000078459">
    <property type="component" value="Unassembled WGS sequence"/>
</dbReference>
<comment type="caution">
    <text evidence="1">The sequence shown here is derived from an EMBL/GenBank/DDBJ whole genome shotgun (WGS) entry which is preliminary data.</text>
</comment>
<accession>A0A179DCQ3</accession>
<sequence>MKSILLKIDDELFEELEDSIKDVKISKTAFIKTAISDAIKSIQRKKLERNLRNEINLIREDKETRAEMKMFEEASLIDLAKFLDDEDDY</sequence>
<dbReference type="STRING" id="1826909.A5893_11970"/>
<evidence type="ECO:0000313" key="1">
    <source>
        <dbReference type="EMBL" id="OAQ38758.1"/>
    </source>
</evidence>
<gene>
    <name evidence="1" type="ORF">A5893_11970</name>
</gene>
<reference evidence="1 2" key="2">
    <citation type="submission" date="2016-06" db="EMBL/GenBank/DDBJ databases">
        <title>Pedobacter psychrophilus sp. nov., isolated from Antarctic fragmentary rock.</title>
        <authorList>
            <person name="Svec P."/>
        </authorList>
    </citation>
    <scope>NUCLEOTIDE SEQUENCE [LARGE SCALE GENOMIC DNA]</scope>
    <source>
        <strain evidence="1 2">CCM 8644</strain>
    </source>
</reference>
<name>A0A179DCQ3_9SPHI</name>
<organism evidence="1 2">
    <name type="scientific">Pedobacter psychrophilus</name>
    <dbReference type="NCBI Taxonomy" id="1826909"/>
    <lineage>
        <taxon>Bacteria</taxon>
        <taxon>Pseudomonadati</taxon>
        <taxon>Bacteroidota</taxon>
        <taxon>Sphingobacteriia</taxon>
        <taxon>Sphingobacteriales</taxon>
        <taxon>Sphingobacteriaceae</taxon>
        <taxon>Pedobacter</taxon>
    </lineage>
</organism>
<dbReference type="RefSeq" id="WP_068822911.1">
    <property type="nucleotide sequence ID" value="NZ_LWHJ01000029.1"/>
</dbReference>
<reference evidence="1 2" key="1">
    <citation type="submission" date="2016-04" db="EMBL/GenBank/DDBJ databases">
        <authorList>
            <person name="Evans L.H."/>
            <person name="Alamgir A."/>
            <person name="Owens N."/>
            <person name="Weber N.D."/>
            <person name="Virtaneva K."/>
            <person name="Barbian K."/>
            <person name="Babar A."/>
            <person name="Rosenke K."/>
        </authorList>
    </citation>
    <scope>NUCLEOTIDE SEQUENCE [LARGE SCALE GENOMIC DNA]</scope>
    <source>
        <strain evidence="1 2">CCM 8644</strain>
    </source>
</reference>
<evidence type="ECO:0000313" key="2">
    <source>
        <dbReference type="Proteomes" id="UP000078459"/>
    </source>
</evidence>
<protein>
    <submittedName>
        <fullName evidence="1">Uncharacterized protein</fullName>
    </submittedName>
</protein>
<keyword evidence="2" id="KW-1185">Reference proteome</keyword>
<dbReference type="EMBL" id="LWHJ01000029">
    <property type="protein sequence ID" value="OAQ38758.1"/>
    <property type="molecule type" value="Genomic_DNA"/>
</dbReference>
<dbReference type="OrthoDB" id="680137at2"/>
<proteinExistence type="predicted"/>